<comment type="caution">
    <text evidence="4">The sequence shown here is derived from an EMBL/GenBank/DDBJ whole genome shotgun (WGS) entry which is preliminary data.</text>
</comment>
<evidence type="ECO:0000256" key="2">
    <source>
        <dbReference type="ARBA" id="ARBA00022737"/>
    </source>
</evidence>
<dbReference type="AlphaFoldDB" id="A0A9J6BGI2"/>
<dbReference type="SUPFAM" id="SSF52058">
    <property type="entry name" value="L domain-like"/>
    <property type="match status" value="1"/>
</dbReference>
<keyword evidence="3" id="KW-0732">Signal</keyword>
<name>A0A9J6BGI2_POLVA</name>
<accession>A0A9J6BGI2</accession>
<dbReference type="Pfam" id="PF13855">
    <property type="entry name" value="LRR_8"/>
    <property type="match status" value="1"/>
</dbReference>
<feature type="chain" id="PRO_5039914431" evidence="3">
    <location>
        <begin position="19"/>
        <end position="210"/>
    </location>
</feature>
<evidence type="ECO:0000313" key="5">
    <source>
        <dbReference type="Proteomes" id="UP001107558"/>
    </source>
</evidence>
<dbReference type="InterPro" id="IPR001611">
    <property type="entry name" value="Leu-rich_rpt"/>
</dbReference>
<proteinExistence type="predicted"/>
<keyword evidence="2" id="KW-0677">Repeat</keyword>
<reference evidence="4" key="1">
    <citation type="submission" date="2021-03" db="EMBL/GenBank/DDBJ databases">
        <title>Chromosome level genome of the anhydrobiotic midge Polypedilum vanderplanki.</title>
        <authorList>
            <person name="Yoshida Y."/>
            <person name="Kikawada T."/>
            <person name="Gusev O."/>
        </authorList>
    </citation>
    <scope>NUCLEOTIDE SEQUENCE</scope>
    <source>
        <strain evidence="4">NIAS01</strain>
        <tissue evidence="4">Whole body or cell culture</tissue>
    </source>
</reference>
<dbReference type="Gene3D" id="3.80.10.10">
    <property type="entry name" value="Ribonuclease Inhibitor"/>
    <property type="match status" value="1"/>
</dbReference>
<evidence type="ECO:0000256" key="3">
    <source>
        <dbReference type="SAM" id="SignalP"/>
    </source>
</evidence>
<dbReference type="Proteomes" id="UP001107558">
    <property type="component" value="Chromosome 4"/>
</dbReference>
<dbReference type="EMBL" id="JADBJN010000004">
    <property type="protein sequence ID" value="KAG5668810.1"/>
    <property type="molecule type" value="Genomic_DNA"/>
</dbReference>
<protein>
    <submittedName>
        <fullName evidence="4">Uncharacterized protein</fullName>
    </submittedName>
</protein>
<organism evidence="4 5">
    <name type="scientific">Polypedilum vanderplanki</name>
    <name type="common">Sleeping chironomid midge</name>
    <dbReference type="NCBI Taxonomy" id="319348"/>
    <lineage>
        <taxon>Eukaryota</taxon>
        <taxon>Metazoa</taxon>
        <taxon>Ecdysozoa</taxon>
        <taxon>Arthropoda</taxon>
        <taxon>Hexapoda</taxon>
        <taxon>Insecta</taxon>
        <taxon>Pterygota</taxon>
        <taxon>Neoptera</taxon>
        <taxon>Endopterygota</taxon>
        <taxon>Diptera</taxon>
        <taxon>Nematocera</taxon>
        <taxon>Chironomoidea</taxon>
        <taxon>Chironomidae</taxon>
        <taxon>Chironominae</taxon>
        <taxon>Polypedilum</taxon>
        <taxon>Polypedilum</taxon>
    </lineage>
</organism>
<gene>
    <name evidence="4" type="ORF">PVAND_016734</name>
</gene>
<feature type="signal peptide" evidence="3">
    <location>
        <begin position="1"/>
        <end position="18"/>
    </location>
</feature>
<dbReference type="InterPro" id="IPR032675">
    <property type="entry name" value="LRR_dom_sf"/>
</dbReference>
<evidence type="ECO:0000256" key="1">
    <source>
        <dbReference type="ARBA" id="ARBA00022614"/>
    </source>
</evidence>
<keyword evidence="5" id="KW-1185">Reference proteome</keyword>
<sequence>MFLKVFIVILTLQSFVYSIELNCKSFITSNWWTQSLYECENGNIQITSKTKRTITKINASHNHRKSNKDVDSVWIHDTIVNFFPKNLEEFFPDLIAISITTSKLKEIHADDLKPFPKLIKLFLTNNELEVLDEDLFANNPKLKRLNFDGNRIRHVGGSLFVGHENLLFLHFLNNNCYSGEAKDDRFEVMMLALNIQNDCFDVKYEASKRN</sequence>
<dbReference type="InterPro" id="IPR003591">
    <property type="entry name" value="Leu-rich_rpt_typical-subtyp"/>
</dbReference>
<keyword evidence="1" id="KW-0433">Leucine-rich repeat</keyword>
<evidence type="ECO:0000313" key="4">
    <source>
        <dbReference type="EMBL" id="KAG5668810.1"/>
    </source>
</evidence>
<dbReference type="OrthoDB" id="7779401at2759"/>
<dbReference type="SMART" id="SM00369">
    <property type="entry name" value="LRR_TYP"/>
    <property type="match status" value="2"/>
</dbReference>